<proteinExistence type="predicted"/>
<keyword evidence="2" id="KW-0812">Transmembrane</keyword>
<feature type="region of interest" description="Disordered" evidence="1">
    <location>
        <begin position="1"/>
        <end position="20"/>
    </location>
</feature>
<feature type="compositionally biased region" description="Basic and acidic residues" evidence="1">
    <location>
        <begin position="1"/>
        <end position="11"/>
    </location>
</feature>
<comment type="caution">
    <text evidence="3">The sequence shown here is derived from an EMBL/GenBank/DDBJ whole genome shotgun (WGS) entry which is preliminary data.</text>
</comment>
<reference evidence="4" key="1">
    <citation type="journal article" date="2019" name="Int. J. Syst. Evol. Microbiol.">
        <title>The Global Catalogue of Microorganisms (GCM) 10K type strain sequencing project: providing services to taxonomists for standard genome sequencing and annotation.</title>
        <authorList>
            <consortium name="The Broad Institute Genomics Platform"/>
            <consortium name="The Broad Institute Genome Sequencing Center for Infectious Disease"/>
            <person name="Wu L."/>
            <person name="Ma J."/>
        </authorList>
    </citation>
    <scope>NUCLEOTIDE SEQUENCE [LARGE SCALE GENOMIC DNA]</scope>
    <source>
        <strain evidence="4">CGMCC 4.7397</strain>
    </source>
</reference>
<keyword evidence="4" id="KW-1185">Reference proteome</keyword>
<keyword evidence="2" id="KW-1133">Transmembrane helix</keyword>
<dbReference type="RefSeq" id="WP_379568561.1">
    <property type="nucleotide sequence ID" value="NZ_JBHSQK010000061.1"/>
</dbReference>
<evidence type="ECO:0000313" key="3">
    <source>
        <dbReference type="EMBL" id="MFC5951010.1"/>
    </source>
</evidence>
<dbReference type="Proteomes" id="UP001596119">
    <property type="component" value="Unassembled WGS sequence"/>
</dbReference>
<organism evidence="3 4">
    <name type="scientific">Pseudonocardia lutea</name>
    <dbReference type="NCBI Taxonomy" id="2172015"/>
    <lineage>
        <taxon>Bacteria</taxon>
        <taxon>Bacillati</taxon>
        <taxon>Actinomycetota</taxon>
        <taxon>Actinomycetes</taxon>
        <taxon>Pseudonocardiales</taxon>
        <taxon>Pseudonocardiaceae</taxon>
        <taxon>Pseudonocardia</taxon>
    </lineage>
</organism>
<name>A0ABW1IC69_9PSEU</name>
<feature type="transmembrane region" description="Helical" evidence="2">
    <location>
        <begin position="49"/>
        <end position="70"/>
    </location>
</feature>
<accession>A0ABW1IC69</accession>
<evidence type="ECO:0000256" key="1">
    <source>
        <dbReference type="SAM" id="MobiDB-lite"/>
    </source>
</evidence>
<keyword evidence="2" id="KW-0472">Membrane</keyword>
<sequence length="78" mass="7747">MVDGAVREDAHSWGASGWGCNAREPWAAPRFVAPRPAGAARPTGGAGPWLVVVTALLAALLAGAAGVYLLEAVVAPAG</sequence>
<gene>
    <name evidence="3" type="ORF">ACFQH9_22340</name>
</gene>
<evidence type="ECO:0000313" key="4">
    <source>
        <dbReference type="Proteomes" id="UP001596119"/>
    </source>
</evidence>
<evidence type="ECO:0000256" key="2">
    <source>
        <dbReference type="SAM" id="Phobius"/>
    </source>
</evidence>
<protein>
    <submittedName>
        <fullName evidence="3">Uncharacterized protein</fullName>
    </submittedName>
</protein>
<dbReference type="EMBL" id="JBHSQK010000061">
    <property type="protein sequence ID" value="MFC5951010.1"/>
    <property type="molecule type" value="Genomic_DNA"/>
</dbReference>